<dbReference type="STRING" id="589865.DaAHT2_0479"/>
<dbReference type="HOGENOM" id="CLU_046737_12_0_7"/>
<dbReference type="PROSITE" id="PS01031">
    <property type="entry name" value="SHSP"/>
    <property type="match status" value="1"/>
</dbReference>
<reference evidence="6" key="1">
    <citation type="submission" date="2010-02" db="EMBL/GenBank/DDBJ databases">
        <title>Complete sequence of Desulfurivibrio alkaliphilus AHT2.</title>
        <authorList>
            <consortium name="US DOE Joint Genome Institute"/>
            <person name="Pitluck S."/>
            <person name="Chertkov O."/>
            <person name="Detter J.C."/>
            <person name="Han C."/>
            <person name="Tapia R."/>
            <person name="Larimer F."/>
            <person name="Land M."/>
            <person name="Hauser L."/>
            <person name="Kyrpides N."/>
            <person name="Mikhailova N."/>
            <person name="Sorokin D.Y."/>
            <person name="Muyzer G."/>
            <person name="Woyke T."/>
        </authorList>
    </citation>
    <scope>NUCLEOTIDE SEQUENCE [LARGE SCALE GENOMIC DNA]</scope>
    <source>
        <strain evidence="6">DSM 19089 / UNIQEM U267 / AHT2</strain>
    </source>
</reference>
<evidence type="ECO:0000256" key="2">
    <source>
        <dbReference type="RuleBase" id="RU003616"/>
    </source>
</evidence>
<dbReference type="AlphaFoldDB" id="D6Z0F6"/>
<sequence>MDIKKFSPWNWFKKENEESGSVVPVRRRGGEQQPTRLPAGRLQDPITQLHREMDRLFENAFRGFGLSPLMREGLTTPVAAGGLLRPSVDITAGDQEYTITVEVPGVVDEDVKVEISGDTMTISGEKKQEKEEKEKDYYRMERSYGSFQRVLSLPDDADADGVAANFKNGVLTITVPRRPTSDKDVKQIEIKSS</sequence>
<name>D6Z0F6_DESAT</name>
<proteinExistence type="inferred from homology"/>
<comment type="similarity">
    <text evidence="1 2">Belongs to the small heat shock protein (HSP20) family.</text>
</comment>
<evidence type="ECO:0000313" key="6">
    <source>
        <dbReference type="Proteomes" id="UP000001508"/>
    </source>
</evidence>
<dbReference type="InParanoid" id="D6Z0F6"/>
<keyword evidence="6" id="KW-1185">Reference proteome</keyword>
<dbReference type="Gene3D" id="2.60.40.790">
    <property type="match status" value="1"/>
</dbReference>
<evidence type="ECO:0000259" key="4">
    <source>
        <dbReference type="PROSITE" id="PS01031"/>
    </source>
</evidence>
<dbReference type="FunCoup" id="D6Z0F6">
    <property type="interactions" value="133"/>
</dbReference>
<evidence type="ECO:0000256" key="3">
    <source>
        <dbReference type="SAM" id="MobiDB-lite"/>
    </source>
</evidence>
<evidence type="ECO:0000256" key="1">
    <source>
        <dbReference type="PROSITE-ProRule" id="PRU00285"/>
    </source>
</evidence>
<evidence type="ECO:0000313" key="5">
    <source>
        <dbReference type="EMBL" id="ADH85185.1"/>
    </source>
</evidence>
<dbReference type="Proteomes" id="UP000001508">
    <property type="component" value="Chromosome"/>
</dbReference>
<gene>
    <name evidence="5" type="ordered locus">DaAHT2_0479</name>
</gene>
<dbReference type="InterPro" id="IPR031107">
    <property type="entry name" value="Small_HSP"/>
</dbReference>
<dbReference type="KEGG" id="dak:DaAHT2_0479"/>
<accession>D6Z0F6</accession>
<dbReference type="RefSeq" id="WP_013162716.1">
    <property type="nucleotide sequence ID" value="NC_014216.1"/>
</dbReference>
<dbReference type="SUPFAM" id="SSF49764">
    <property type="entry name" value="HSP20-like chaperones"/>
    <property type="match status" value="1"/>
</dbReference>
<dbReference type="PANTHER" id="PTHR11527">
    <property type="entry name" value="HEAT-SHOCK PROTEIN 20 FAMILY MEMBER"/>
    <property type="match status" value="1"/>
</dbReference>
<dbReference type="EMBL" id="CP001940">
    <property type="protein sequence ID" value="ADH85185.1"/>
    <property type="molecule type" value="Genomic_DNA"/>
</dbReference>
<organism evidence="5 6">
    <name type="scientific">Desulfurivibrio alkaliphilus (strain DSM 19089 / UNIQEM U267 / AHT2)</name>
    <dbReference type="NCBI Taxonomy" id="589865"/>
    <lineage>
        <taxon>Bacteria</taxon>
        <taxon>Pseudomonadati</taxon>
        <taxon>Thermodesulfobacteriota</taxon>
        <taxon>Desulfobulbia</taxon>
        <taxon>Desulfobulbales</taxon>
        <taxon>Desulfobulbaceae</taxon>
        <taxon>Desulfurivibrio</taxon>
    </lineage>
</organism>
<feature type="region of interest" description="Disordered" evidence="3">
    <location>
        <begin position="17"/>
        <end position="40"/>
    </location>
</feature>
<dbReference type="eggNOG" id="COG0071">
    <property type="taxonomic scope" value="Bacteria"/>
</dbReference>
<dbReference type="OrthoDB" id="9811615at2"/>
<dbReference type="InterPro" id="IPR002068">
    <property type="entry name" value="A-crystallin/Hsp20_dom"/>
</dbReference>
<dbReference type="InterPro" id="IPR008978">
    <property type="entry name" value="HSP20-like_chaperone"/>
</dbReference>
<dbReference type="CDD" id="cd06464">
    <property type="entry name" value="ACD_sHsps-like"/>
    <property type="match status" value="1"/>
</dbReference>
<keyword evidence="5" id="KW-0346">Stress response</keyword>
<dbReference type="Pfam" id="PF00011">
    <property type="entry name" value="HSP20"/>
    <property type="match status" value="1"/>
</dbReference>
<protein>
    <submittedName>
        <fullName evidence="5">Heat shock protein Hsp20</fullName>
    </submittedName>
</protein>
<feature type="domain" description="SHSP" evidence="4">
    <location>
        <begin position="79"/>
        <end position="193"/>
    </location>
</feature>